<evidence type="ECO:0000313" key="3">
    <source>
        <dbReference type="Proteomes" id="UP000219329"/>
    </source>
</evidence>
<proteinExistence type="predicted"/>
<sequence>MKTVAQKILLALSLVFTASFSLAAERESIVVANLGPQIGEQVPNFQLPDQFGQMQNLDSIKGPNGTMLLFHRSADW</sequence>
<gene>
    <name evidence="2" type="ORF">CNF02_08355</name>
</gene>
<comment type="caution">
    <text evidence="2">The sequence shown here is derived from an EMBL/GenBank/DDBJ whole genome shotgun (WGS) entry which is preliminary data.</text>
</comment>
<dbReference type="Gene3D" id="3.40.30.10">
    <property type="entry name" value="Glutaredoxin"/>
    <property type="match status" value="1"/>
</dbReference>
<dbReference type="InterPro" id="IPR036249">
    <property type="entry name" value="Thioredoxin-like_sf"/>
</dbReference>
<evidence type="ECO:0000256" key="1">
    <source>
        <dbReference type="SAM" id="SignalP"/>
    </source>
</evidence>
<dbReference type="EMBL" id="NTJZ01000008">
    <property type="protein sequence ID" value="PDH33449.1"/>
    <property type="molecule type" value="Genomic_DNA"/>
</dbReference>
<keyword evidence="1" id="KW-0732">Signal</keyword>
<evidence type="ECO:0008006" key="4">
    <source>
        <dbReference type="Google" id="ProtNLM"/>
    </source>
</evidence>
<feature type="chain" id="PRO_5012427315" description="Alkyl hydroperoxide reductase subunit C/ Thiol specific antioxidant domain-containing protein" evidence="1">
    <location>
        <begin position="24"/>
        <end position="76"/>
    </location>
</feature>
<name>A0A2A5WAD8_9GAMM</name>
<evidence type="ECO:0000313" key="2">
    <source>
        <dbReference type="EMBL" id="PDH33449.1"/>
    </source>
</evidence>
<feature type="signal peptide" evidence="1">
    <location>
        <begin position="1"/>
        <end position="23"/>
    </location>
</feature>
<reference evidence="2 3" key="1">
    <citation type="submission" date="2017-08" db="EMBL/GenBank/DDBJ databases">
        <title>Fine stratification of microbial communities through a metagenomic profile of the photic zone.</title>
        <authorList>
            <person name="Haro-Moreno J.M."/>
            <person name="Lopez-Perez M."/>
            <person name="De La Torre J."/>
            <person name="Picazo A."/>
            <person name="Camacho A."/>
            <person name="Rodriguez-Valera F."/>
        </authorList>
    </citation>
    <scope>NUCLEOTIDE SEQUENCE [LARGE SCALE GENOMIC DNA]</scope>
    <source>
        <strain evidence="2">MED-G28</strain>
    </source>
</reference>
<dbReference type="SUPFAM" id="SSF52833">
    <property type="entry name" value="Thioredoxin-like"/>
    <property type="match status" value="1"/>
</dbReference>
<accession>A0A2A5WAD8</accession>
<organism evidence="2 3">
    <name type="scientific">OM182 bacterium MED-G28</name>
    <dbReference type="NCBI Taxonomy" id="1986256"/>
    <lineage>
        <taxon>Bacteria</taxon>
        <taxon>Pseudomonadati</taxon>
        <taxon>Pseudomonadota</taxon>
        <taxon>Gammaproteobacteria</taxon>
        <taxon>OMG group</taxon>
        <taxon>OM182 clade</taxon>
    </lineage>
</organism>
<dbReference type="Proteomes" id="UP000219329">
    <property type="component" value="Unassembled WGS sequence"/>
</dbReference>
<protein>
    <recommendedName>
        <fullName evidence="4">Alkyl hydroperoxide reductase subunit C/ Thiol specific antioxidant domain-containing protein</fullName>
    </recommendedName>
</protein>
<dbReference type="AlphaFoldDB" id="A0A2A5WAD8"/>